<proteinExistence type="predicted"/>
<evidence type="ECO:0008006" key="4">
    <source>
        <dbReference type="Google" id="ProtNLM"/>
    </source>
</evidence>
<feature type="chain" id="PRO_5007071576" description="PEGA domain-containing protein" evidence="1">
    <location>
        <begin position="22"/>
        <end position="477"/>
    </location>
</feature>
<name>A0A0X8X7M0_HALHR</name>
<keyword evidence="3" id="KW-1185">Reference proteome</keyword>
<evidence type="ECO:0000313" key="3">
    <source>
        <dbReference type="Proteomes" id="UP000218890"/>
    </source>
</evidence>
<accession>A0A0X8X7M0</accession>
<evidence type="ECO:0000313" key="2">
    <source>
        <dbReference type="EMBL" id="BAU56522.1"/>
    </source>
</evidence>
<feature type="signal peptide" evidence="1">
    <location>
        <begin position="1"/>
        <end position="21"/>
    </location>
</feature>
<dbReference type="EMBL" id="AP017372">
    <property type="protein sequence ID" value="BAU56522.1"/>
    <property type="molecule type" value="Genomic_DNA"/>
</dbReference>
<dbReference type="KEGG" id="hhk:HH1059_24510"/>
<dbReference type="RefSeq" id="WP_096406493.1">
    <property type="nucleotide sequence ID" value="NZ_AP017372.2"/>
</dbReference>
<gene>
    <name evidence="2" type="ORF">HH1059_24510</name>
</gene>
<reference evidence="2" key="1">
    <citation type="submission" date="2016-02" db="EMBL/GenBank/DDBJ databases">
        <title>Halorhodospira halochloris DSM-1059 complete genome, version 2.</title>
        <authorList>
            <person name="Tsukatani Y."/>
        </authorList>
    </citation>
    <scope>NUCLEOTIDE SEQUENCE</scope>
    <source>
        <strain evidence="2">DSM 1059</strain>
    </source>
</reference>
<keyword evidence="1" id="KW-0732">Signal</keyword>
<evidence type="ECO:0000256" key="1">
    <source>
        <dbReference type="SAM" id="SignalP"/>
    </source>
</evidence>
<organism evidence="2 3">
    <name type="scientific">Halorhodospira halochloris</name>
    <name type="common">Ectothiorhodospira halochloris</name>
    <dbReference type="NCBI Taxonomy" id="1052"/>
    <lineage>
        <taxon>Bacteria</taxon>
        <taxon>Pseudomonadati</taxon>
        <taxon>Pseudomonadota</taxon>
        <taxon>Gammaproteobacteria</taxon>
        <taxon>Chromatiales</taxon>
        <taxon>Ectothiorhodospiraceae</taxon>
        <taxon>Halorhodospira</taxon>
    </lineage>
</organism>
<protein>
    <recommendedName>
        <fullName evidence="4">PEGA domain-containing protein</fullName>
    </recommendedName>
</protein>
<dbReference type="AlphaFoldDB" id="A0A0X8X7M0"/>
<sequence length="477" mass="53714">MIKRKLIPCLILGAAPLLAQASDDDYYQGSWEESTEAARTSLAQNIFVRVDSDIQREVDTEIFDDTIRDEERYKERVRQETTLDLTGVEIEEDSERGYRARISRDDFNRQATRSKRNFHERCVEDNLPSSWDSRRDFIMDCYRDANAVLAMTSVAGLGTGQVSSMLADFSDWSEQGLLVVSTSPDKSFRVDGQTYRYGQEIPLSSGSYTISWDNPGYCPVEKEVEVEAGEITEASKELDELPTIAISSRTPGAQLTIDGRSRNLGQTYTQDSCSGEVAYQVSNDFTSQERTVNLEPGLEYTNTVNIMTADDAQRLEELASSYRADTRYRLLVGYSYEDDLEDAYRVRLEQSTGRGAVRYGYGVSYGWNDATEIGFYAQAALQLAQWGGKPLHLTPKFGFIPYAGLELGLAYHEREDSDGSSVDSYGSDWHDDYVLFRYIAGLDIPVDEYLGFSLQIAKATTMEESWESSFGLTIAFD</sequence>
<dbReference type="Proteomes" id="UP000218890">
    <property type="component" value="Chromosome"/>
</dbReference>
<dbReference type="OrthoDB" id="9829377at2"/>